<feature type="region of interest" description="Disordered" evidence="1">
    <location>
        <begin position="200"/>
        <end position="270"/>
    </location>
</feature>
<evidence type="ECO:0000313" key="2">
    <source>
        <dbReference type="EMBL" id="MBB5081888.1"/>
    </source>
</evidence>
<proteinExistence type="predicted"/>
<name>A0A7W8ABU0_9ACTN</name>
<protein>
    <recommendedName>
        <fullName evidence="4">Guanylate cyclase domain-containing protein</fullName>
    </recommendedName>
</protein>
<gene>
    <name evidence="2" type="ORF">HNR40_007383</name>
</gene>
<keyword evidence="3" id="KW-1185">Reference proteome</keyword>
<feature type="compositionally biased region" description="Basic and acidic residues" evidence="1">
    <location>
        <begin position="260"/>
        <end position="270"/>
    </location>
</feature>
<accession>A0A7W8ABU0</accession>
<organism evidence="2 3">
    <name type="scientific">Nonomuraea endophytica</name>
    <dbReference type="NCBI Taxonomy" id="714136"/>
    <lineage>
        <taxon>Bacteria</taxon>
        <taxon>Bacillati</taxon>
        <taxon>Actinomycetota</taxon>
        <taxon>Actinomycetes</taxon>
        <taxon>Streptosporangiales</taxon>
        <taxon>Streptosporangiaceae</taxon>
        <taxon>Nonomuraea</taxon>
    </lineage>
</organism>
<feature type="compositionally biased region" description="Polar residues" evidence="1">
    <location>
        <begin position="241"/>
        <end position="255"/>
    </location>
</feature>
<evidence type="ECO:0008006" key="4">
    <source>
        <dbReference type="Google" id="ProtNLM"/>
    </source>
</evidence>
<dbReference type="EMBL" id="JACHIN010000012">
    <property type="protein sequence ID" value="MBB5081888.1"/>
    <property type="molecule type" value="Genomic_DNA"/>
</dbReference>
<dbReference type="AlphaFoldDB" id="A0A7W8ABU0"/>
<reference evidence="2 3" key="1">
    <citation type="submission" date="2020-08" db="EMBL/GenBank/DDBJ databases">
        <title>Genomic Encyclopedia of Type Strains, Phase IV (KMG-IV): sequencing the most valuable type-strain genomes for metagenomic binning, comparative biology and taxonomic classification.</title>
        <authorList>
            <person name="Goeker M."/>
        </authorList>
    </citation>
    <scope>NUCLEOTIDE SEQUENCE [LARGE SCALE GENOMIC DNA]</scope>
    <source>
        <strain evidence="2 3">DSM 45385</strain>
    </source>
</reference>
<evidence type="ECO:0000313" key="3">
    <source>
        <dbReference type="Proteomes" id="UP000568380"/>
    </source>
</evidence>
<comment type="caution">
    <text evidence="2">The sequence shown here is derived from an EMBL/GenBank/DDBJ whole genome shotgun (WGS) entry which is preliminary data.</text>
</comment>
<dbReference type="Proteomes" id="UP000568380">
    <property type="component" value="Unassembled WGS sequence"/>
</dbReference>
<dbReference type="RefSeq" id="WP_184969647.1">
    <property type="nucleotide sequence ID" value="NZ_JACHIN010000012.1"/>
</dbReference>
<sequence length="270" mass="29764">MKLPPYRALLAVDIVKFSRAKGIYLGDMREQVPRVLERAMSLSGLQEAWDSRRFPASAGDDYVFGTDPTWLPLLISPLMGSLQTVLEEVDHELAARDRDLRLRLRAALHVGPVHDSGDEWRDRIGEPTVTTFRLLSSTVISDALARSHPGVTQIALIVSQRVFDDVIRPGYATLHPSEFTPVTAEVPGKDFAEPAWLYVPRPSRREGRDDDTAASAASGEEKADRPSAESGPLAVFHGPVGQSNSAHEMHVSQTLPPDFFGKEPKRGHDD</sequence>
<evidence type="ECO:0000256" key="1">
    <source>
        <dbReference type="SAM" id="MobiDB-lite"/>
    </source>
</evidence>